<organism evidence="2 3">
    <name type="scientific">Diversispora epigaea</name>
    <dbReference type="NCBI Taxonomy" id="1348612"/>
    <lineage>
        <taxon>Eukaryota</taxon>
        <taxon>Fungi</taxon>
        <taxon>Fungi incertae sedis</taxon>
        <taxon>Mucoromycota</taxon>
        <taxon>Glomeromycotina</taxon>
        <taxon>Glomeromycetes</taxon>
        <taxon>Diversisporales</taxon>
        <taxon>Diversisporaceae</taxon>
        <taxon>Diversispora</taxon>
    </lineage>
</organism>
<reference evidence="2 3" key="1">
    <citation type="submission" date="2018-08" db="EMBL/GenBank/DDBJ databases">
        <title>Genome and evolution of the arbuscular mycorrhizal fungus Diversispora epigaea (formerly Glomus versiforme) and its bacterial endosymbionts.</title>
        <authorList>
            <person name="Sun X."/>
            <person name="Fei Z."/>
            <person name="Harrison M."/>
        </authorList>
    </citation>
    <scope>NUCLEOTIDE SEQUENCE [LARGE SCALE GENOMIC DNA]</scope>
    <source>
        <strain evidence="2 3">IT104</strain>
    </source>
</reference>
<dbReference type="Proteomes" id="UP000266861">
    <property type="component" value="Unassembled WGS sequence"/>
</dbReference>
<feature type="region of interest" description="Disordered" evidence="1">
    <location>
        <begin position="23"/>
        <end position="51"/>
    </location>
</feature>
<dbReference type="EMBL" id="PQFF01000196">
    <property type="protein sequence ID" value="RHZ75838.1"/>
    <property type="molecule type" value="Genomic_DNA"/>
</dbReference>
<protein>
    <submittedName>
        <fullName evidence="2">Uncharacterized protein</fullName>
    </submittedName>
</protein>
<gene>
    <name evidence="2" type="ORF">Glove_209g15</name>
</gene>
<accession>A0A397INN5</accession>
<evidence type="ECO:0000313" key="2">
    <source>
        <dbReference type="EMBL" id="RHZ75838.1"/>
    </source>
</evidence>
<proteinExistence type="predicted"/>
<sequence>MVMKVTTKVFNQKDQEMIHQFMIKKPKEETDTKPKPDNSNDSDDVYHSESPLYDSSVNSDSIISIVLWVMTNGILSTEKMHSTNLTEDWRAETTISDRRILLRNRTVSAITSVKRKIMGRRRDPIILLIAVEMEELKIRKLQFIEFIHAVGNSSRSFLYNFIIGIRFSCWLHMLNTSNKNVENSFTNYAIRLKCTSRNWR</sequence>
<keyword evidence="3" id="KW-1185">Reference proteome</keyword>
<name>A0A397INN5_9GLOM</name>
<dbReference type="AlphaFoldDB" id="A0A397INN5"/>
<comment type="caution">
    <text evidence="2">The sequence shown here is derived from an EMBL/GenBank/DDBJ whole genome shotgun (WGS) entry which is preliminary data.</text>
</comment>
<evidence type="ECO:0000256" key="1">
    <source>
        <dbReference type="SAM" id="MobiDB-lite"/>
    </source>
</evidence>
<feature type="compositionally biased region" description="Basic and acidic residues" evidence="1">
    <location>
        <begin position="25"/>
        <end position="38"/>
    </location>
</feature>
<evidence type="ECO:0000313" key="3">
    <source>
        <dbReference type="Proteomes" id="UP000266861"/>
    </source>
</evidence>